<accession>A0A7X2ZTE7</accession>
<protein>
    <recommendedName>
        <fullName evidence="3">RteC protein</fullName>
    </recommendedName>
</protein>
<name>A0A7X2ZTE7_9FLAO</name>
<dbReference type="AlphaFoldDB" id="A0A7X2ZTE7"/>
<dbReference type="OrthoDB" id="1446671at2"/>
<evidence type="ECO:0000313" key="2">
    <source>
        <dbReference type="Proteomes" id="UP000540519"/>
    </source>
</evidence>
<dbReference type="EMBL" id="RCNR01000014">
    <property type="protein sequence ID" value="MUH36056.1"/>
    <property type="molecule type" value="Genomic_DNA"/>
</dbReference>
<evidence type="ECO:0000313" key="1">
    <source>
        <dbReference type="EMBL" id="MUH36056.1"/>
    </source>
</evidence>
<reference evidence="1 2" key="1">
    <citation type="journal article" date="2019" name="Mar. Drugs">
        <title>Comparative Genomics and CAZyme Genome Repertoires of Marine Zobellia amurskyensis KMM 3526(T) and Zobellia laminariae KMM 3676(T).</title>
        <authorList>
            <person name="Chernysheva N."/>
            <person name="Bystritskaya E."/>
            <person name="Stenkova A."/>
            <person name="Golovkin I."/>
            <person name="Nedashkovskaya O."/>
            <person name="Isaeva M."/>
        </authorList>
    </citation>
    <scope>NUCLEOTIDE SEQUENCE [LARGE SCALE GENOMIC DNA]</scope>
    <source>
        <strain evidence="1 2">KMM 3526</strain>
    </source>
</reference>
<proteinExistence type="predicted"/>
<sequence length="116" mass="14029">MENEYKSLNNTFLKISKLLMEEENLKFPPHYPLKSSAEKIICLLQDSVINDDKFKNWRYWKIQDLKNFIADLVGELYHDYDNRNKRYRGKWVLQKRKIDGVIANFKSEFIDQIIPE</sequence>
<dbReference type="Proteomes" id="UP000540519">
    <property type="component" value="Unassembled WGS sequence"/>
</dbReference>
<evidence type="ECO:0008006" key="3">
    <source>
        <dbReference type="Google" id="ProtNLM"/>
    </source>
</evidence>
<dbReference type="RefSeq" id="WP_155599706.1">
    <property type="nucleotide sequence ID" value="NZ_RCNR01000014.1"/>
</dbReference>
<comment type="caution">
    <text evidence="1">The sequence shown here is derived from an EMBL/GenBank/DDBJ whole genome shotgun (WGS) entry which is preliminary data.</text>
</comment>
<organism evidence="1 2">
    <name type="scientific">Zobellia amurskyensis</name>
    <dbReference type="NCBI Taxonomy" id="248905"/>
    <lineage>
        <taxon>Bacteria</taxon>
        <taxon>Pseudomonadati</taxon>
        <taxon>Bacteroidota</taxon>
        <taxon>Flavobacteriia</taxon>
        <taxon>Flavobacteriales</taxon>
        <taxon>Flavobacteriaceae</taxon>
        <taxon>Zobellia</taxon>
    </lineage>
</organism>
<gene>
    <name evidence="1" type="ORF">D9O36_09400</name>
</gene>
<keyword evidence="2" id="KW-1185">Reference proteome</keyword>